<accession>A0A918J3L8</accession>
<gene>
    <name evidence="2" type="ORF">GCM10011452_37820</name>
</gene>
<evidence type="ECO:0000313" key="3">
    <source>
        <dbReference type="Proteomes" id="UP000628984"/>
    </source>
</evidence>
<keyword evidence="3" id="KW-1185">Reference proteome</keyword>
<name>A0A918J3L8_9RHOB</name>
<reference evidence="2" key="1">
    <citation type="journal article" date="2014" name="Int. J. Syst. Evol. Microbiol.">
        <title>Complete genome sequence of Corynebacterium casei LMG S-19264T (=DSM 44701T), isolated from a smear-ripened cheese.</title>
        <authorList>
            <consortium name="US DOE Joint Genome Institute (JGI-PGF)"/>
            <person name="Walter F."/>
            <person name="Albersmeier A."/>
            <person name="Kalinowski J."/>
            <person name="Ruckert C."/>
        </authorList>
    </citation>
    <scope>NUCLEOTIDE SEQUENCE</scope>
    <source>
        <strain evidence="2">KCTC 23714</strain>
    </source>
</reference>
<protein>
    <submittedName>
        <fullName evidence="2">Uncharacterized protein</fullName>
    </submittedName>
</protein>
<dbReference type="AlphaFoldDB" id="A0A918J3L8"/>
<dbReference type="Proteomes" id="UP000628984">
    <property type="component" value="Unassembled WGS sequence"/>
</dbReference>
<reference evidence="2" key="2">
    <citation type="submission" date="2020-09" db="EMBL/GenBank/DDBJ databases">
        <authorList>
            <person name="Sun Q."/>
            <person name="Kim S."/>
        </authorList>
    </citation>
    <scope>NUCLEOTIDE SEQUENCE</scope>
    <source>
        <strain evidence="2">KCTC 23714</strain>
    </source>
</reference>
<sequence length="81" mass="9107">MQREAVRDMSDHAQHEIVARFKRRLFSGETAKNCQNGPPDEKPTPQSPFCHGGKKALLKMLTSGWMFVDCDRADLCACSKP</sequence>
<proteinExistence type="predicted"/>
<feature type="region of interest" description="Disordered" evidence="1">
    <location>
        <begin position="29"/>
        <end position="48"/>
    </location>
</feature>
<evidence type="ECO:0000256" key="1">
    <source>
        <dbReference type="SAM" id="MobiDB-lite"/>
    </source>
</evidence>
<evidence type="ECO:0000313" key="2">
    <source>
        <dbReference type="EMBL" id="GGW46239.1"/>
    </source>
</evidence>
<organism evidence="2 3">
    <name type="scientific">Gemmobacter lanyuensis</name>
    <dbReference type="NCBI Taxonomy" id="1054497"/>
    <lineage>
        <taxon>Bacteria</taxon>
        <taxon>Pseudomonadati</taxon>
        <taxon>Pseudomonadota</taxon>
        <taxon>Alphaproteobacteria</taxon>
        <taxon>Rhodobacterales</taxon>
        <taxon>Paracoccaceae</taxon>
        <taxon>Gemmobacter</taxon>
    </lineage>
</organism>
<comment type="caution">
    <text evidence="2">The sequence shown here is derived from an EMBL/GenBank/DDBJ whole genome shotgun (WGS) entry which is preliminary data.</text>
</comment>
<dbReference type="EMBL" id="BMYQ01000023">
    <property type="protein sequence ID" value="GGW46239.1"/>
    <property type="molecule type" value="Genomic_DNA"/>
</dbReference>